<gene>
    <name evidence="2" type="ORF">A3C12_01485</name>
</gene>
<comment type="caution">
    <text evidence="2">The sequence shown here is derived from an EMBL/GenBank/DDBJ whole genome shotgun (WGS) entry which is preliminary data.</text>
</comment>
<dbReference type="Proteomes" id="UP000178710">
    <property type="component" value="Unassembled WGS sequence"/>
</dbReference>
<evidence type="ECO:0000256" key="1">
    <source>
        <dbReference type="SAM" id="MobiDB-lite"/>
    </source>
</evidence>
<organism evidence="2 3">
    <name type="scientific">Candidatus Sungbacteria bacterium RIFCSPHIGHO2_02_FULL_49_20</name>
    <dbReference type="NCBI Taxonomy" id="1802272"/>
    <lineage>
        <taxon>Bacteria</taxon>
        <taxon>Candidatus Sungiibacteriota</taxon>
    </lineage>
</organism>
<dbReference type="EMBL" id="MHQK01000047">
    <property type="protein sequence ID" value="OHA00824.1"/>
    <property type="molecule type" value="Genomic_DNA"/>
</dbReference>
<accession>A0A1G2KNG2</accession>
<protein>
    <submittedName>
        <fullName evidence="2">Uncharacterized protein</fullName>
    </submittedName>
</protein>
<sequence>MEEAGRAMVLLSARLLEINLFGCQPDPFASKPYGSRAGQVPSGFTSFLWFDVVGSAACTRQTSTVSPIRVGARVASHLHISTTWGEAAQFAGRDGVKPVSGPWPDRGGRPGGGHGAGEEKFFALVGAH</sequence>
<proteinExistence type="predicted"/>
<evidence type="ECO:0000313" key="2">
    <source>
        <dbReference type="EMBL" id="OHA00824.1"/>
    </source>
</evidence>
<name>A0A1G2KNG2_9BACT</name>
<dbReference type="AlphaFoldDB" id="A0A1G2KNG2"/>
<reference evidence="2 3" key="1">
    <citation type="journal article" date="2016" name="Nat. Commun.">
        <title>Thousands of microbial genomes shed light on interconnected biogeochemical processes in an aquifer system.</title>
        <authorList>
            <person name="Anantharaman K."/>
            <person name="Brown C.T."/>
            <person name="Hug L.A."/>
            <person name="Sharon I."/>
            <person name="Castelle C.J."/>
            <person name="Probst A.J."/>
            <person name="Thomas B.C."/>
            <person name="Singh A."/>
            <person name="Wilkins M.J."/>
            <person name="Karaoz U."/>
            <person name="Brodie E.L."/>
            <person name="Williams K.H."/>
            <person name="Hubbard S.S."/>
            <person name="Banfield J.F."/>
        </authorList>
    </citation>
    <scope>NUCLEOTIDE SEQUENCE [LARGE SCALE GENOMIC DNA]</scope>
</reference>
<feature type="region of interest" description="Disordered" evidence="1">
    <location>
        <begin position="95"/>
        <end position="118"/>
    </location>
</feature>
<evidence type="ECO:0000313" key="3">
    <source>
        <dbReference type="Proteomes" id="UP000178710"/>
    </source>
</evidence>